<comment type="similarity">
    <text evidence="1">Belongs to the prokaryotic molybdopterin-containing oxidoreductase family.</text>
</comment>
<dbReference type="InterPro" id="IPR009010">
    <property type="entry name" value="Asp_de-COase-like_dom_sf"/>
</dbReference>
<dbReference type="InterPro" id="IPR006656">
    <property type="entry name" value="Mopterin_OxRdtase"/>
</dbReference>
<dbReference type="InterPro" id="IPR050612">
    <property type="entry name" value="Prok_Mopterin_Oxidored"/>
</dbReference>
<keyword evidence="5" id="KW-0732">Signal</keyword>
<dbReference type="SUPFAM" id="SSF53706">
    <property type="entry name" value="Formate dehydrogenase/DMSO reductase, domains 1-3"/>
    <property type="match status" value="1"/>
</dbReference>
<dbReference type="InterPro" id="IPR006963">
    <property type="entry name" value="Mopterin_OxRdtase_4Fe-4S_dom"/>
</dbReference>
<dbReference type="GO" id="GO:0051539">
    <property type="term" value="F:4 iron, 4 sulfur cluster binding"/>
    <property type="evidence" value="ECO:0007669"/>
    <property type="project" value="UniProtKB-KW"/>
</dbReference>
<evidence type="ECO:0000256" key="1">
    <source>
        <dbReference type="ARBA" id="ARBA00010312"/>
    </source>
</evidence>
<dbReference type="AlphaFoldDB" id="A0A6H1WT99"/>
<dbReference type="Pfam" id="PF04879">
    <property type="entry name" value="Molybdop_Fe4S4"/>
    <property type="match status" value="1"/>
</dbReference>
<dbReference type="Proteomes" id="UP000501253">
    <property type="component" value="Chromosome"/>
</dbReference>
<dbReference type="SUPFAM" id="SSF54862">
    <property type="entry name" value="4Fe-4S ferredoxins"/>
    <property type="match status" value="1"/>
</dbReference>
<dbReference type="InterPro" id="IPR006311">
    <property type="entry name" value="TAT_signal"/>
</dbReference>
<reference evidence="11 12" key="1">
    <citation type="submission" date="2019-08" db="EMBL/GenBank/DDBJ databases">
        <title>Complete genome sequence of Thermosulfurimonas marina SU872T, an anaerobic thermophilic chemolithoautotrophic bacterium isolated from a shallow marine hydrothermal vent.</title>
        <authorList>
            <person name="Allioux M."/>
            <person name="Jebbar M."/>
            <person name="Slobodkina G."/>
            <person name="Slobodkin A."/>
            <person name="Moalic Y."/>
            <person name="Frolova A."/>
            <person name="Shao Z."/>
            <person name="Alain K."/>
        </authorList>
    </citation>
    <scope>NUCLEOTIDE SEQUENCE [LARGE SCALE GENOMIC DNA]</scope>
    <source>
        <strain evidence="11 12">SU872</strain>
    </source>
</reference>
<evidence type="ECO:0000256" key="4">
    <source>
        <dbReference type="ARBA" id="ARBA00022723"/>
    </source>
</evidence>
<evidence type="ECO:0000259" key="10">
    <source>
        <dbReference type="PROSITE" id="PS51669"/>
    </source>
</evidence>
<dbReference type="PROSITE" id="PS51379">
    <property type="entry name" value="4FE4S_FER_2"/>
    <property type="match status" value="1"/>
</dbReference>
<dbReference type="PANTHER" id="PTHR43742:SF9">
    <property type="entry name" value="TETRATHIONATE REDUCTASE SUBUNIT A"/>
    <property type="match status" value="1"/>
</dbReference>
<evidence type="ECO:0000256" key="3">
    <source>
        <dbReference type="ARBA" id="ARBA00022505"/>
    </source>
</evidence>
<keyword evidence="6" id="KW-0560">Oxidoreductase</keyword>
<sequence>MFGRRDFLKLVGGVLLWSGVGPAEKVLAAAGISFASQRCIGCQACVLACQNARGLSPEERFAEIRFVEWGRFPQVRGRFERKLTGCDLCVGRPWPPVCVQVCPTGALYLAGIPKKAPPVLKNGERLIHTVCLACNARCGLRVRVQGARPVSFEGNPYHPYNRAAGGPLAYESPLKVALSEPAATCGKPQCDLDYLENPYRLRVPLKRNGPRGSGRFRPISWETLIREIAEGGRLFAHLGDKRHYPGLKEILSDEPLDPSAPELGSRRNQLVWLTGRSQGGRKHFIARFVEQAVGSVNHIAHTDICGLGFRMGNYILTDGAAVEMKGDVKRARYLLVFGANFFAAGQPGLSTLGALLAQRVASGKCRVVLVDPRGHEGLSIVHEWLPVRPGEDGALALGLARVLLEEGLYDREFLSLPSLSAAQAAGRNVFTNATHLVVVEEDHPLYGRFLRVRDLSHLEGEAEEPVVRTEKGLLAAGQAPRAELFWEGRVSLREGHAVRVRTAFSLLKEAVLEHPLGHYAERAGIPEDTLRRVAREFAAAAPYAAAFAYHGGGNYLGGAYASYGIALLNLLVGNVNRRGGYLPQGPGAADWRQGPYNLKDFPGARKPRGVRISREKAAYEGTSEFRRRGYPAPLPWFPFTKGGLSVSALEGIARGYPYPIKILVTYFFNPVYSVPGGKRYEEVLSDPERVPLYISIDLTVNETNIFADYIVPDVTYLEGHYGFLTPHAPGECFTAVRTPVVEPRTGRTPDGRPFCLETFLIDLAEYLGLPGFGKGAIPGRDGRKYPLHRAEDFYLRGVANLAENAGVPEAPVEEVRFVERNYPVAAHREILQEKEWRRACTVLSRGGVFRSEDSLFDSQGNMRSVLSGKVLCVWNERLATSGPGLSPERFHGTVRYRERSSGDSGQFPFFLVTYKLPLHTQSRTICYRKALALLPEPPLYLNPEDARRLKISDGERVRLVSGACPEGLLVTARLSQRVRPGCVALAHHYGHWQHGASEMKIEGAAEALFGGSKVARGEKVLRDPARARGAAPNLLAEVRLDLLGGIPDFSLHRVRVEKL</sequence>
<dbReference type="Gene3D" id="2.40.40.20">
    <property type="match status" value="1"/>
</dbReference>
<dbReference type="GO" id="GO:0046872">
    <property type="term" value="F:metal ion binding"/>
    <property type="evidence" value="ECO:0007669"/>
    <property type="project" value="UniProtKB-KW"/>
</dbReference>
<dbReference type="RefSeq" id="WP_168719758.1">
    <property type="nucleotide sequence ID" value="NZ_CP042909.1"/>
</dbReference>
<evidence type="ECO:0000256" key="5">
    <source>
        <dbReference type="ARBA" id="ARBA00022729"/>
    </source>
</evidence>
<feature type="domain" description="4Fe-4S ferredoxin-type" evidence="9">
    <location>
        <begin position="30"/>
        <end position="60"/>
    </location>
</feature>
<dbReference type="InterPro" id="IPR017896">
    <property type="entry name" value="4Fe4S_Fe-S-bd"/>
</dbReference>
<gene>
    <name evidence="11" type="ORF">FVE67_06155</name>
</gene>
<dbReference type="Gene3D" id="3.30.200.210">
    <property type="match status" value="1"/>
</dbReference>
<evidence type="ECO:0000256" key="6">
    <source>
        <dbReference type="ARBA" id="ARBA00023002"/>
    </source>
</evidence>
<evidence type="ECO:0000313" key="11">
    <source>
        <dbReference type="EMBL" id="QJA06408.1"/>
    </source>
</evidence>
<dbReference type="Gene3D" id="3.40.228.10">
    <property type="entry name" value="Dimethylsulfoxide Reductase, domain 2"/>
    <property type="match status" value="1"/>
</dbReference>
<dbReference type="Gene3D" id="3.40.50.740">
    <property type="match status" value="1"/>
</dbReference>
<evidence type="ECO:0000313" key="12">
    <source>
        <dbReference type="Proteomes" id="UP000501253"/>
    </source>
</evidence>
<dbReference type="KEGG" id="tmai:FVE67_06155"/>
<keyword evidence="12" id="KW-1185">Reference proteome</keyword>
<keyword evidence="7" id="KW-0408">Iron</keyword>
<dbReference type="GO" id="GO:0016491">
    <property type="term" value="F:oxidoreductase activity"/>
    <property type="evidence" value="ECO:0007669"/>
    <property type="project" value="UniProtKB-KW"/>
</dbReference>
<dbReference type="PANTHER" id="PTHR43742">
    <property type="entry name" value="TRIMETHYLAMINE-N-OXIDE REDUCTASE"/>
    <property type="match status" value="1"/>
</dbReference>
<dbReference type="Pfam" id="PF00384">
    <property type="entry name" value="Molybdopterin"/>
    <property type="match status" value="1"/>
</dbReference>
<protein>
    <submittedName>
        <fullName evidence="11">Molybdopterin-dependent oxidoreductase</fullName>
    </submittedName>
</protein>
<accession>A0A6H1WT99</accession>
<dbReference type="SMART" id="SM00926">
    <property type="entry name" value="Molybdop_Fe4S4"/>
    <property type="match status" value="1"/>
</dbReference>
<keyword evidence="3" id="KW-0500">Molybdenum</keyword>
<evidence type="ECO:0000256" key="2">
    <source>
        <dbReference type="ARBA" id="ARBA00022485"/>
    </source>
</evidence>
<name>A0A6H1WT99_9BACT</name>
<organism evidence="11 12">
    <name type="scientific">Thermosulfurimonas marina</name>
    <dbReference type="NCBI Taxonomy" id="2047767"/>
    <lineage>
        <taxon>Bacteria</taxon>
        <taxon>Pseudomonadati</taxon>
        <taxon>Thermodesulfobacteriota</taxon>
        <taxon>Thermodesulfobacteria</taxon>
        <taxon>Thermodesulfobacteriales</taxon>
        <taxon>Thermodesulfobacteriaceae</taxon>
        <taxon>Thermosulfurimonas</taxon>
    </lineage>
</organism>
<feature type="domain" description="4Fe-4S Mo/W bis-MGD-type" evidence="10">
    <location>
        <begin position="124"/>
        <end position="180"/>
    </location>
</feature>
<dbReference type="GO" id="GO:0043546">
    <property type="term" value="F:molybdopterin cofactor binding"/>
    <property type="evidence" value="ECO:0007669"/>
    <property type="project" value="InterPro"/>
</dbReference>
<dbReference type="InterPro" id="IPR006657">
    <property type="entry name" value="MoPterin_dinucl-bd_dom"/>
</dbReference>
<evidence type="ECO:0000256" key="7">
    <source>
        <dbReference type="ARBA" id="ARBA00023004"/>
    </source>
</evidence>
<dbReference type="SUPFAM" id="SSF50692">
    <property type="entry name" value="ADC-like"/>
    <property type="match status" value="1"/>
</dbReference>
<keyword evidence="4" id="KW-0479">Metal-binding</keyword>
<keyword evidence="8" id="KW-0411">Iron-sulfur</keyword>
<evidence type="ECO:0000259" key="9">
    <source>
        <dbReference type="PROSITE" id="PS51379"/>
    </source>
</evidence>
<evidence type="ECO:0000256" key="8">
    <source>
        <dbReference type="ARBA" id="ARBA00023014"/>
    </source>
</evidence>
<proteinExistence type="inferred from homology"/>
<keyword evidence="2" id="KW-0004">4Fe-4S</keyword>
<dbReference type="PROSITE" id="PS51318">
    <property type="entry name" value="TAT"/>
    <property type="match status" value="1"/>
</dbReference>
<dbReference type="PROSITE" id="PS51669">
    <property type="entry name" value="4FE4S_MOW_BIS_MGD"/>
    <property type="match status" value="1"/>
</dbReference>
<dbReference type="Pfam" id="PF01568">
    <property type="entry name" value="Molydop_binding"/>
    <property type="match status" value="1"/>
</dbReference>
<dbReference type="Gene3D" id="3.30.70.20">
    <property type="match status" value="1"/>
</dbReference>
<dbReference type="EMBL" id="CP042909">
    <property type="protein sequence ID" value="QJA06408.1"/>
    <property type="molecule type" value="Genomic_DNA"/>
</dbReference>